<dbReference type="Pfam" id="PF00528">
    <property type="entry name" value="BPD_transp_1"/>
    <property type="match status" value="1"/>
</dbReference>
<evidence type="ECO:0000256" key="5">
    <source>
        <dbReference type="ARBA" id="ARBA00022989"/>
    </source>
</evidence>
<evidence type="ECO:0000256" key="2">
    <source>
        <dbReference type="ARBA" id="ARBA00022448"/>
    </source>
</evidence>
<name>A0A1G9YBA4_9BACL</name>
<evidence type="ECO:0000313" key="9">
    <source>
        <dbReference type="EMBL" id="SDN06362.1"/>
    </source>
</evidence>
<accession>A0A1G9YBA4</accession>
<dbReference type="PANTHER" id="PTHR43744:SF2">
    <property type="entry name" value="ARABINOOLIGOSACCHARIDES TRANSPORT SYSTEM PERMEASE PROTEIN ARAQ"/>
    <property type="match status" value="1"/>
</dbReference>
<dbReference type="CDD" id="cd06261">
    <property type="entry name" value="TM_PBP2"/>
    <property type="match status" value="1"/>
</dbReference>
<evidence type="ECO:0000256" key="7">
    <source>
        <dbReference type="RuleBase" id="RU363032"/>
    </source>
</evidence>
<gene>
    <name evidence="9" type="ORF">SAMN04488137_3319</name>
</gene>
<dbReference type="AlphaFoldDB" id="A0A1G9YBA4"/>
<feature type="transmembrane region" description="Helical" evidence="7">
    <location>
        <begin position="80"/>
        <end position="104"/>
    </location>
</feature>
<evidence type="ECO:0000256" key="6">
    <source>
        <dbReference type="ARBA" id="ARBA00023136"/>
    </source>
</evidence>
<dbReference type="PANTHER" id="PTHR43744">
    <property type="entry name" value="ABC TRANSPORTER PERMEASE PROTEIN MG189-RELATED-RELATED"/>
    <property type="match status" value="1"/>
</dbReference>
<feature type="transmembrane region" description="Helical" evidence="7">
    <location>
        <begin position="144"/>
        <end position="161"/>
    </location>
</feature>
<keyword evidence="6 7" id="KW-0472">Membrane</keyword>
<keyword evidence="2 7" id="KW-0813">Transport</keyword>
<dbReference type="InterPro" id="IPR000515">
    <property type="entry name" value="MetI-like"/>
</dbReference>
<keyword evidence="5 7" id="KW-1133">Transmembrane helix</keyword>
<dbReference type="Proteomes" id="UP000199544">
    <property type="component" value="Unassembled WGS sequence"/>
</dbReference>
<evidence type="ECO:0000259" key="8">
    <source>
        <dbReference type="PROSITE" id="PS50928"/>
    </source>
</evidence>
<dbReference type="PROSITE" id="PS50928">
    <property type="entry name" value="ABC_TM1"/>
    <property type="match status" value="1"/>
</dbReference>
<evidence type="ECO:0000256" key="1">
    <source>
        <dbReference type="ARBA" id="ARBA00004651"/>
    </source>
</evidence>
<sequence>MNKKQNTAISKVSVNMLFILLCLVTLFPLFCLVLASLKPSTELLRFGLNMKLDVHVMSFKNYAYLFQGGSIYFEWFKNSLLLLVISTALTLFFSSMVGYGLAVYSFKGKNVLFLLVLFIMMVPLEIMMLPLFKMTVALKIVDSYTGVILPFIVAPVAVFFFRQYALGLPKALLESARVDGCTEFGIFLRIMMPLMKPAFGAMAILQAMGSWNNFLWPLIVLRSKEMFTLPIGFASLLSPYGNNYDLLISGAVLAVIPIIIIFLFFQKYFISGLTSGGIKG</sequence>
<dbReference type="Gene3D" id="1.10.3720.10">
    <property type="entry name" value="MetI-like"/>
    <property type="match status" value="1"/>
</dbReference>
<evidence type="ECO:0000313" key="10">
    <source>
        <dbReference type="Proteomes" id="UP000199544"/>
    </source>
</evidence>
<protein>
    <submittedName>
        <fullName evidence="9">L-arabinose ABC transporter membrane protein</fullName>
    </submittedName>
</protein>
<dbReference type="OrthoDB" id="9771544at2"/>
<dbReference type="EMBL" id="FNHW01000001">
    <property type="protein sequence ID" value="SDN06362.1"/>
    <property type="molecule type" value="Genomic_DNA"/>
</dbReference>
<feature type="domain" description="ABC transmembrane type-1" evidence="8">
    <location>
        <begin position="76"/>
        <end position="265"/>
    </location>
</feature>
<feature type="transmembrane region" description="Helical" evidence="7">
    <location>
        <begin position="111"/>
        <end position="132"/>
    </location>
</feature>
<dbReference type="InterPro" id="IPR035906">
    <property type="entry name" value="MetI-like_sf"/>
</dbReference>
<dbReference type="GO" id="GO:0055085">
    <property type="term" value="P:transmembrane transport"/>
    <property type="evidence" value="ECO:0007669"/>
    <property type="project" value="InterPro"/>
</dbReference>
<proteinExistence type="inferred from homology"/>
<comment type="subcellular location">
    <subcellularLocation>
        <location evidence="1 7">Cell membrane</location>
        <topology evidence="1 7">Multi-pass membrane protein</topology>
    </subcellularLocation>
</comment>
<feature type="transmembrane region" description="Helical" evidence="7">
    <location>
        <begin position="198"/>
        <end position="219"/>
    </location>
</feature>
<keyword evidence="4 7" id="KW-0812">Transmembrane</keyword>
<keyword evidence="10" id="KW-1185">Reference proteome</keyword>
<dbReference type="SUPFAM" id="SSF161098">
    <property type="entry name" value="MetI-like"/>
    <property type="match status" value="1"/>
</dbReference>
<reference evidence="10" key="1">
    <citation type="submission" date="2016-10" db="EMBL/GenBank/DDBJ databases">
        <authorList>
            <person name="Varghese N."/>
            <person name="Submissions S."/>
        </authorList>
    </citation>
    <scope>NUCLEOTIDE SEQUENCE [LARGE SCALE GENOMIC DNA]</scope>
    <source>
        <strain evidence="10">CGMCC 1.6854</strain>
    </source>
</reference>
<evidence type="ECO:0000256" key="4">
    <source>
        <dbReference type="ARBA" id="ARBA00022692"/>
    </source>
</evidence>
<feature type="transmembrane region" description="Helical" evidence="7">
    <location>
        <begin position="12"/>
        <end position="37"/>
    </location>
</feature>
<evidence type="ECO:0000256" key="3">
    <source>
        <dbReference type="ARBA" id="ARBA00022475"/>
    </source>
</evidence>
<feature type="transmembrane region" description="Helical" evidence="7">
    <location>
        <begin position="246"/>
        <end position="265"/>
    </location>
</feature>
<dbReference type="GO" id="GO:0005886">
    <property type="term" value="C:plasma membrane"/>
    <property type="evidence" value="ECO:0007669"/>
    <property type="project" value="UniProtKB-SubCell"/>
</dbReference>
<organism evidence="9 10">
    <name type="scientific">Fictibacillus solisalsi</name>
    <dbReference type="NCBI Taxonomy" id="459525"/>
    <lineage>
        <taxon>Bacteria</taxon>
        <taxon>Bacillati</taxon>
        <taxon>Bacillota</taxon>
        <taxon>Bacilli</taxon>
        <taxon>Bacillales</taxon>
        <taxon>Fictibacillaceae</taxon>
        <taxon>Fictibacillus</taxon>
    </lineage>
</organism>
<comment type="similarity">
    <text evidence="7">Belongs to the binding-protein-dependent transport system permease family.</text>
</comment>
<dbReference type="STRING" id="459525.SAMN04488137_3319"/>
<keyword evidence="3" id="KW-1003">Cell membrane</keyword>